<keyword evidence="8" id="KW-1185">Reference proteome</keyword>
<keyword evidence="2 6" id="KW-0812">Transmembrane</keyword>
<accession>A0A4S4KC46</accession>
<evidence type="ECO:0000256" key="3">
    <source>
        <dbReference type="ARBA" id="ARBA00022989"/>
    </source>
</evidence>
<feature type="non-terminal residue" evidence="7">
    <location>
        <position position="237"/>
    </location>
</feature>
<evidence type="ECO:0000313" key="8">
    <source>
        <dbReference type="Proteomes" id="UP000308199"/>
    </source>
</evidence>
<evidence type="ECO:0000256" key="5">
    <source>
        <dbReference type="SAM" id="MobiDB-lite"/>
    </source>
</evidence>
<comment type="subcellular location">
    <subcellularLocation>
        <location evidence="1">Membrane</location>
        <topology evidence="1">Multi-pass membrane protein</topology>
    </subcellularLocation>
</comment>
<feature type="region of interest" description="Disordered" evidence="5">
    <location>
        <begin position="123"/>
        <end position="237"/>
    </location>
</feature>
<dbReference type="PANTHER" id="PTHR11040">
    <property type="entry name" value="ZINC/IRON TRANSPORTER"/>
    <property type="match status" value="1"/>
</dbReference>
<feature type="transmembrane region" description="Helical" evidence="6">
    <location>
        <begin position="18"/>
        <end position="37"/>
    </location>
</feature>
<evidence type="ECO:0000256" key="1">
    <source>
        <dbReference type="ARBA" id="ARBA00004141"/>
    </source>
</evidence>
<gene>
    <name evidence="7" type="ORF">EW145_g7945</name>
</gene>
<reference evidence="7 8" key="1">
    <citation type="submission" date="2019-02" db="EMBL/GenBank/DDBJ databases">
        <title>Genome sequencing of the rare red list fungi Phellinidium pouzarii.</title>
        <authorList>
            <person name="Buettner E."/>
            <person name="Kellner H."/>
        </authorList>
    </citation>
    <scope>NUCLEOTIDE SEQUENCE [LARGE SCALE GENOMIC DNA]</scope>
    <source>
        <strain evidence="7 8">DSM 108285</strain>
    </source>
</reference>
<evidence type="ECO:0000256" key="6">
    <source>
        <dbReference type="SAM" id="Phobius"/>
    </source>
</evidence>
<dbReference type="InterPro" id="IPR003689">
    <property type="entry name" value="ZIP"/>
</dbReference>
<evidence type="ECO:0008006" key="9">
    <source>
        <dbReference type="Google" id="ProtNLM"/>
    </source>
</evidence>
<proteinExistence type="predicted"/>
<feature type="compositionally biased region" description="Basic residues" evidence="5">
    <location>
        <begin position="225"/>
        <end position="237"/>
    </location>
</feature>
<protein>
    <recommendedName>
        <fullName evidence="9">Zinc/iron permease</fullName>
    </recommendedName>
</protein>
<evidence type="ECO:0000256" key="4">
    <source>
        <dbReference type="ARBA" id="ARBA00023136"/>
    </source>
</evidence>
<dbReference type="Pfam" id="PF02535">
    <property type="entry name" value="Zip"/>
    <property type="match status" value="1"/>
</dbReference>
<dbReference type="GO" id="GO:0005385">
    <property type="term" value="F:zinc ion transmembrane transporter activity"/>
    <property type="evidence" value="ECO:0007669"/>
    <property type="project" value="TreeGrafter"/>
</dbReference>
<evidence type="ECO:0000313" key="7">
    <source>
        <dbReference type="EMBL" id="THG95503.1"/>
    </source>
</evidence>
<sequence>MLTTRQNENKYGDAVQKLGAMLCIFALSFCASTFPTLSRRVSFLRIPHTIFFILKHFGTGVILATAFVHLLQDAFETLLSLPAHSPVRHWVGLLVLSSLLAIFLVEYVSMTYVERLEGVNDAHPHSHGHPHHSENISFSDSESEGHSEPRRPHHYVHSNNNAHHNRIDHTRAPLPPLAESEVEDGNSDAKASTPGESSAPSAPVSEHTFLLRSASTPTFSPARLGHAHRRVNHRHAE</sequence>
<dbReference type="Proteomes" id="UP000308199">
    <property type="component" value="Unassembled WGS sequence"/>
</dbReference>
<dbReference type="EMBL" id="SGPK01000968">
    <property type="protein sequence ID" value="THG95503.1"/>
    <property type="molecule type" value="Genomic_DNA"/>
</dbReference>
<feature type="transmembrane region" description="Helical" evidence="6">
    <location>
        <begin position="49"/>
        <end position="70"/>
    </location>
</feature>
<dbReference type="PANTHER" id="PTHR11040:SF44">
    <property type="entry name" value="PROTEIN ZNTC-RELATED"/>
    <property type="match status" value="1"/>
</dbReference>
<dbReference type="AlphaFoldDB" id="A0A4S4KC46"/>
<dbReference type="OrthoDB" id="448280at2759"/>
<comment type="caution">
    <text evidence="7">The sequence shown here is derived from an EMBL/GenBank/DDBJ whole genome shotgun (WGS) entry which is preliminary data.</text>
</comment>
<organism evidence="7 8">
    <name type="scientific">Phellinidium pouzarii</name>
    <dbReference type="NCBI Taxonomy" id="167371"/>
    <lineage>
        <taxon>Eukaryota</taxon>
        <taxon>Fungi</taxon>
        <taxon>Dikarya</taxon>
        <taxon>Basidiomycota</taxon>
        <taxon>Agaricomycotina</taxon>
        <taxon>Agaricomycetes</taxon>
        <taxon>Hymenochaetales</taxon>
        <taxon>Hymenochaetaceae</taxon>
        <taxon>Phellinidium</taxon>
    </lineage>
</organism>
<evidence type="ECO:0000256" key="2">
    <source>
        <dbReference type="ARBA" id="ARBA00022692"/>
    </source>
</evidence>
<dbReference type="GO" id="GO:0005886">
    <property type="term" value="C:plasma membrane"/>
    <property type="evidence" value="ECO:0007669"/>
    <property type="project" value="TreeGrafter"/>
</dbReference>
<keyword evidence="3 6" id="KW-1133">Transmembrane helix</keyword>
<keyword evidence="4 6" id="KW-0472">Membrane</keyword>
<name>A0A4S4KC46_9AGAM</name>
<feature type="transmembrane region" description="Helical" evidence="6">
    <location>
        <begin position="90"/>
        <end position="108"/>
    </location>
</feature>